<sequence length="466" mass="51833">MKRTIIYSLALLFFVSLGFAQDEEKQKEQPPKGGEPKGFSLPEKEIIEFDNGLTLVMIPYGSIPKATIRISIKTGNIDEKENEVWLSDLMGNLMQEGSTTKTSQQIAEDMASMGGNLNIGVRPHTTSISSSVLYEFAPDAISIMADVLQNPKWPEAELDRLKNDMKRDLSVQLSRPDAQASSAFFAEMYPDHPYGRIYPNDNMIDSYSVDKIKGFYDKNFGAQRTTVYVAGNFDSDKVKKAVENNLSSWRQGTPSAYPVAIPGSNQEVKIIDRPGAPQSTIYYGLPVVGPSNDDYIALDITNSLLGGSFASRITSNIREDKGYTYSPRSVLDANYKSGVWYESADVTTEHTGASLQEIQKEIEKLQKEPPTQQEIDGILNYESGIFVLQNSTPEGIIGQLVFLNTHDLDESFLTDKVDNMLAVTPEKVQEMTQKYISAEKMTLIVVGDKAKIESQIQETLKKPLKQ</sequence>
<feature type="domain" description="Peptidase M16 C-terminal" evidence="2">
    <location>
        <begin position="208"/>
        <end position="379"/>
    </location>
</feature>
<dbReference type="Gene3D" id="3.30.830.10">
    <property type="entry name" value="Metalloenzyme, LuxS/M16 peptidase-like"/>
    <property type="match status" value="2"/>
</dbReference>
<evidence type="ECO:0000313" key="3">
    <source>
        <dbReference type="EMBL" id="KKM75086.1"/>
    </source>
</evidence>
<dbReference type="AlphaFoldDB" id="A0A0F9KJZ5"/>
<proteinExistence type="predicted"/>
<evidence type="ECO:0008006" key="4">
    <source>
        <dbReference type="Google" id="ProtNLM"/>
    </source>
</evidence>
<gene>
    <name evidence="3" type="ORF">LCGC14_1393780</name>
</gene>
<dbReference type="GO" id="GO:0046872">
    <property type="term" value="F:metal ion binding"/>
    <property type="evidence" value="ECO:0007669"/>
    <property type="project" value="InterPro"/>
</dbReference>
<dbReference type="Pfam" id="PF00675">
    <property type="entry name" value="Peptidase_M16"/>
    <property type="match status" value="1"/>
</dbReference>
<dbReference type="EMBL" id="LAZR01009036">
    <property type="protein sequence ID" value="KKM75086.1"/>
    <property type="molecule type" value="Genomic_DNA"/>
</dbReference>
<reference evidence="3" key="1">
    <citation type="journal article" date="2015" name="Nature">
        <title>Complex archaea that bridge the gap between prokaryotes and eukaryotes.</title>
        <authorList>
            <person name="Spang A."/>
            <person name="Saw J.H."/>
            <person name="Jorgensen S.L."/>
            <person name="Zaremba-Niedzwiedzka K."/>
            <person name="Martijn J."/>
            <person name="Lind A.E."/>
            <person name="van Eijk R."/>
            <person name="Schleper C."/>
            <person name="Guy L."/>
            <person name="Ettema T.J."/>
        </authorList>
    </citation>
    <scope>NUCLEOTIDE SEQUENCE</scope>
</reference>
<dbReference type="InterPro" id="IPR011765">
    <property type="entry name" value="Pept_M16_N"/>
</dbReference>
<name>A0A0F9KJZ5_9ZZZZ</name>
<dbReference type="SUPFAM" id="SSF63411">
    <property type="entry name" value="LuxS/MPP-like metallohydrolase"/>
    <property type="match status" value="2"/>
</dbReference>
<dbReference type="InterPro" id="IPR007863">
    <property type="entry name" value="Peptidase_M16_C"/>
</dbReference>
<feature type="domain" description="Peptidase M16 N-terminal" evidence="1">
    <location>
        <begin position="64"/>
        <end position="196"/>
    </location>
</feature>
<dbReference type="InterPro" id="IPR050361">
    <property type="entry name" value="MPP/UQCRC_Complex"/>
</dbReference>
<dbReference type="PANTHER" id="PTHR11851">
    <property type="entry name" value="METALLOPROTEASE"/>
    <property type="match status" value="1"/>
</dbReference>
<evidence type="ECO:0000259" key="1">
    <source>
        <dbReference type="Pfam" id="PF00675"/>
    </source>
</evidence>
<organism evidence="3">
    <name type="scientific">marine sediment metagenome</name>
    <dbReference type="NCBI Taxonomy" id="412755"/>
    <lineage>
        <taxon>unclassified sequences</taxon>
        <taxon>metagenomes</taxon>
        <taxon>ecological metagenomes</taxon>
    </lineage>
</organism>
<dbReference type="PANTHER" id="PTHR11851:SF224">
    <property type="entry name" value="PROCESSING PROTEASE"/>
    <property type="match status" value="1"/>
</dbReference>
<evidence type="ECO:0000259" key="2">
    <source>
        <dbReference type="Pfam" id="PF05193"/>
    </source>
</evidence>
<protein>
    <recommendedName>
        <fullName evidence="4">Peptidase M16 C-terminal domain-containing protein</fullName>
    </recommendedName>
</protein>
<dbReference type="InterPro" id="IPR011249">
    <property type="entry name" value="Metalloenz_LuxS/M16"/>
</dbReference>
<comment type="caution">
    <text evidence="3">The sequence shown here is derived from an EMBL/GenBank/DDBJ whole genome shotgun (WGS) entry which is preliminary data.</text>
</comment>
<accession>A0A0F9KJZ5</accession>
<dbReference type="Pfam" id="PF05193">
    <property type="entry name" value="Peptidase_M16_C"/>
    <property type="match status" value="1"/>
</dbReference>